<dbReference type="InterPro" id="IPR000845">
    <property type="entry name" value="Nucleoside_phosphorylase_d"/>
</dbReference>
<dbReference type="Pfam" id="PF01048">
    <property type="entry name" value="PNP_UDP_1"/>
    <property type="match status" value="1"/>
</dbReference>
<sequence length="250" mass="27710">MNETIAILGAVSEEIAGIKREINISDRVRLDKSEAWFGKWQGRNIVLVRTGVGRKRAQNTTHQVIDKFNPEVIISMGYAGALTEGLNVGDLFVASTILSPESDSTSFEMGDPKNLKWLELAKKTPPPENFKLKVGRLITVDMVVHTPEAKKELGNRFGAEAVEMETLEIALLTRVNKIPFISIRGISDAVNHELIDSSSFLGSDGEISKLRAGWYVLTHPKSLKNAFSLRYNTQIATQNLTDFISRLVSI</sequence>
<dbReference type="GO" id="GO:0019284">
    <property type="term" value="P:L-methionine salvage from S-adenosylmethionine"/>
    <property type="evidence" value="ECO:0007669"/>
    <property type="project" value="TreeGrafter"/>
</dbReference>
<gene>
    <name evidence="2" type="ORF">METZ01_LOCUS72892</name>
</gene>
<dbReference type="AlphaFoldDB" id="A0A381TX30"/>
<dbReference type="Gene3D" id="3.40.50.1580">
    <property type="entry name" value="Nucleoside phosphorylase domain"/>
    <property type="match status" value="1"/>
</dbReference>
<dbReference type="GO" id="GO:0009116">
    <property type="term" value="P:nucleoside metabolic process"/>
    <property type="evidence" value="ECO:0007669"/>
    <property type="project" value="InterPro"/>
</dbReference>
<reference evidence="2" key="1">
    <citation type="submission" date="2018-05" db="EMBL/GenBank/DDBJ databases">
        <authorList>
            <person name="Lanie J.A."/>
            <person name="Ng W.-L."/>
            <person name="Kazmierczak K.M."/>
            <person name="Andrzejewski T.M."/>
            <person name="Davidsen T.M."/>
            <person name="Wayne K.J."/>
            <person name="Tettelin H."/>
            <person name="Glass J.I."/>
            <person name="Rusch D."/>
            <person name="Podicherti R."/>
            <person name="Tsui H.-C.T."/>
            <person name="Winkler M.E."/>
        </authorList>
    </citation>
    <scope>NUCLEOTIDE SEQUENCE</scope>
</reference>
<dbReference type="InterPro" id="IPR035994">
    <property type="entry name" value="Nucleoside_phosphorylase_sf"/>
</dbReference>
<dbReference type="GO" id="GO:0008930">
    <property type="term" value="F:methylthioadenosine nucleosidase activity"/>
    <property type="evidence" value="ECO:0007669"/>
    <property type="project" value="TreeGrafter"/>
</dbReference>
<name>A0A381TX30_9ZZZZ</name>
<dbReference type="PANTHER" id="PTHR46832:SF1">
    <property type="entry name" value="5'-METHYLTHIOADENOSINE_S-ADENOSYLHOMOCYSTEINE NUCLEOSIDASE"/>
    <property type="match status" value="1"/>
</dbReference>
<protein>
    <recommendedName>
        <fullName evidence="1">Nucleoside phosphorylase domain-containing protein</fullName>
    </recommendedName>
</protein>
<dbReference type="SUPFAM" id="SSF53167">
    <property type="entry name" value="Purine and uridine phosphorylases"/>
    <property type="match status" value="1"/>
</dbReference>
<dbReference type="PANTHER" id="PTHR46832">
    <property type="entry name" value="5'-METHYLTHIOADENOSINE/S-ADENOSYLHOMOCYSTEINE NUCLEOSIDASE"/>
    <property type="match status" value="1"/>
</dbReference>
<feature type="domain" description="Nucleoside phosphorylase" evidence="1">
    <location>
        <begin position="4"/>
        <end position="191"/>
    </location>
</feature>
<evidence type="ECO:0000259" key="1">
    <source>
        <dbReference type="Pfam" id="PF01048"/>
    </source>
</evidence>
<proteinExistence type="predicted"/>
<dbReference type="GO" id="GO:0008782">
    <property type="term" value="F:adenosylhomocysteine nucleosidase activity"/>
    <property type="evidence" value="ECO:0007669"/>
    <property type="project" value="TreeGrafter"/>
</dbReference>
<dbReference type="GO" id="GO:0005829">
    <property type="term" value="C:cytosol"/>
    <property type="evidence" value="ECO:0007669"/>
    <property type="project" value="TreeGrafter"/>
</dbReference>
<organism evidence="2">
    <name type="scientific">marine metagenome</name>
    <dbReference type="NCBI Taxonomy" id="408172"/>
    <lineage>
        <taxon>unclassified sequences</taxon>
        <taxon>metagenomes</taxon>
        <taxon>ecological metagenomes</taxon>
    </lineage>
</organism>
<accession>A0A381TX30</accession>
<evidence type="ECO:0000313" key="2">
    <source>
        <dbReference type="EMBL" id="SVA20038.1"/>
    </source>
</evidence>
<dbReference type="EMBL" id="UINC01005240">
    <property type="protein sequence ID" value="SVA20038.1"/>
    <property type="molecule type" value="Genomic_DNA"/>
</dbReference>
<dbReference type="CDD" id="cd17877">
    <property type="entry name" value="NP_MTAN-like"/>
    <property type="match status" value="1"/>
</dbReference>